<evidence type="ECO:0000256" key="2">
    <source>
        <dbReference type="ARBA" id="ARBA00022679"/>
    </source>
</evidence>
<organism evidence="5 6">
    <name type="scientific">Ranatra chinensis</name>
    <dbReference type="NCBI Taxonomy" id="642074"/>
    <lineage>
        <taxon>Eukaryota</taxon>
        <taxon>Metazoa</taxon>
        <taxon>Ecdysozoa</taxon>
        <taxon>Arthropoda</taxon>
        <taxon>Hexapoda</taxon>
        <taxon>Insecta</taxon>
        <taxon>Pterygota</taxon>
        <taxon>Neoptera</taxon>
        <taxon>Paraneoptera</taxon>
        <taxon>Hemiptera</taxon>
        <taxon>Heteroptera</taxon>
        <taxon>Panheteroptera</taxon>
        <taxon>Nepomorpha</taxon>
        <taxon>Nepidae</taxon>
        <taxon>Ranatrinae</taxon>
        <taxon>Ranatra</taxon>
    </lineage>
</organism>
<sequence length="161" mass="18761">MPPRNDEFIDALTSWMENNGAVIKNMRISEFSNYDYGLKAIGDIKENDLLVVVPRKLMLTTEMANNSILGNLIKTDPLLQSMPNVTLAVFLLIERFNETSFWKPYIFMLPRVYQTVMWFTSDELSQLKGSPTFEPALKQCRNIARQYAYFYSLFQVRLKIL</sequence>
<keyword evidence="6" id="KW-1185">Reference proteome</keyword>
<dbReference type="GO" id="GO:0018064">
    <property type="term" value="F:protein-L-histidine N-tele-methyltransferase activity"/>
    <property type="evidence" value="ECO:0007669"/>
    <property type="project" value="UniProtKB-EC"/>
</dbReference>
<comment type="similarity">
    <text evidence="4">Belongs to the class V-like SAM-binding methyltransferase superfamily. SETD3 actin-histidine methyltransferase family.</text>
</comment>
<dbReference type="GO" id="GO:0032259">
    <property type="term" value="P:methylation"/>
    <property type="evidence" value="ECO:0007669"/>
    <property type="project" value="UniProtKB-KW"/>
</dbReference>
<evidence type="ECO:0000313" key="6">
    <source>
        <dbReference type="Proteomes" id="UP001558652"/>
    </source>
</evidence>
<gene>
    <name evidence="5" type="ORF">AAG570_008501</name>
</gene>
<dbReference type="InterPro" id="IPR050600">
    <property type="entry name" value="SETD3_SETD6_MTase"/>
</dbReference>
<dbReference type="PANTHER" id="PTHR13271">
    <property type="entry name" value="UNCHARACTERIZED PUTATIVE METHYLTRANSFERASE"/>
    <property type="match status" value="1"/>
</dbReference>
<name>A0ABD0YR58_9HEMI</name>
<dbReference type="SUPFAM" id="SSF82199">
    <property type="entry name" value="SET domain"/>
    <property type="match status" value="1"/>
</dbReference>
<keyword evidence="2 4" id="KW-0808">Transferase</keyword>
<reference evidence="5 6" key="1">
    <citation type="submission" date="2024-07" db="EMBL/GenBank/DDBJ databases">
        <title>Chromosome-level genome assembly of the water stick insect Ranatra chinensis (Heteroptera: Nepidae).</title>
        <authorList>
            <person name="Liu X."/>
        </authorList>
    </citation>
    <scope>NUCLEOTIDE SEQUENCE [LARGE SCALE GENOMIC DNA]</scope>
    <source>
        <strain evidence="5">Cailab_2021Rc</strain>
        <tissue evidence="5">Muscle</tissue>
    </source>
</reference>
<dbReference type="EC" id="2.1.1.85" evidence="4"/>
<dbReference type="InterPro" id="IPR046341">
    <property type="entry name" value="SET_dom_sf"/>
</dbReference>
<dbReference type="PROSITE" id="PS51565">
    <property type="entry name" value="SAM_MT85_SETD3"/>
    <property type="match status" value="1"/>
</dbReference>
<dbReference type="AlphaFoldDB" id="A0ABD0YR58"/>
<proteinExistence type="inferred from homology"/>
<dbReference type="Gene3D" id="3.90.1410.10">
    <property type="entry name" value="set domain protein methyltransferase, domain 1"/>
    <property type="match status" value="1"/>
</dbReference>
<dbReference type="EMBL" id="JBFDAA010000003">
    <property type="protein sequence ID" value="KAL1138437.1"/>
    <property type="molecule type" value="Genomic_DNA"/>
</dbReference>
<protein>
    <recommendedName>
        <fullName evidence="4">protein-histidine N-methyltransferase</fullName>
        <ecNumber evidence="4">2.1.1.85</ecNumber>
    </recommendedName>
</protein>
<dbReference type="PANTHER" id="PTHR13271:SF47">
    <property type="entry name" value="ACTIN-HISTIDINE N-METHYLTRANSFERASE"/>
    <property type="match status" value="1"/>
</dbReference>
<comment type="catalytic activity">
    <reaction evidence="4">
        <text>L-histidyl-[protein] + S-adenosyl-L-methionine = N(tele)-methyl-L-histidyl-[protein] + S-adenosyl-L-homocysteine + H(+)</text>
        <dbReference type="Rhea" id="RHEA:19369"/>
        <dbReference type="Rhea" id="RHEA-COMP:9745"/>
        <dbReference type="Rhea" id="RHEA-COMP:11600"/>
        <dbReference type="ChEBI" id="CHEBI:15378"/>
        <dbReference type="ChEBI" id="CHEBI:16367"/>
        <dbReference type="ChEBI" id="CHEBI:29979"/>
        <dbReference type="ChEBI" id="CHEBI:57856"/>
        <dbReference type="ChEBI" id="CHEBI:59789"/>
        <dbReference type="EC" id="2.1.1.85"/>
    </reaction>
</comment>
<keyword evidence="1 4" id="KW-0489">Methyltransferase</keyword>
<evidence type="ECO:0000256" key="4">
    <source>
        <dbReference type="PROSITE-ProRule" id="PRU00898"/>
    </source>
</evidence>
<dbReference type="Proteomes" id="UP001558652">
    <property type="component" value="Unassembled WGS sequence"/>
</dbReference>
<accession>A0ABD0YR58</accession>
<evidence type="ECO:0000256" key="1">
    <source>
        <dbReference type="ARBA" id="ARBA00022603"/>
    </source>
</evidence>
<evidence type="ECO:0000256" key="3">
    <source>
        <dbReference type="ARBA" id="ARBA00022691"/>
    </source>
</evidence>
<keyword evidence="3 4" id="KW-0949">S-adenosyl-L-methionine</keyword>
<evidence type="ECO:0000313" key="5">
    <source>
        <dbReference type="EMBL" id="KAL1138437.1"/>
    </source>
</evidence>
<dbReference type="InterPro" id="IPR025785">
    <property type="entry name" value="SETD3"/>
</dbReference>
<comment type="caution">
    <text evidence="5">The sequence shown here is derived from an EMBL/GenBank/DDBJ whole genome shotgun (WGS) entry which is preliminary data.</text>
</comment>